<proteinExistence type="predicted"/>
<comment type="subcellular location">
    <subcellularLocation>
        <location evidence="1">Cell membrane</location>
        <topology evidence="1">Multi-pass membrane protein</topology>
    </subcellularLocation>
</comment>
<feature type="transmembrane region" description="Helical" evidence="6">
    <location>
        <begin position="596"/>
        <end position="624"/>
    </location>
</feature>
<keyword evidence="8" id="KW-1185">Reference proteome</keyword>
<dbReference type="GO" id="GO:0005886">
    <property type="term" value="C:plasma membrane"/>
    <property type="evidence" value="ECO:0007669"/>
    <property type="project" value="UniProtKB-SubCell"/>
</dbReference>
<evidence type="ECO:0000256" key="6">
    <source>
        <dbReference type="SAM" id="Phobius"/>
    </source>
</evidence>
<keyword evidence="2" id="KW-1003">Cell membrane</keyword>
<protein>
    <submittedName>
        <fullName evidence="7">Uncharacterized membrane protein YbhN (UPF0104 family)</fullName>
    </submittedName>
</protein>
<evidence type="ECO:0000256" key="1">
    <source>
        <dbReference type="ARBA" id="ARBA00004651"/>
    </source>
</evidence>
<feature type="transmembrane region" description="Helical" evidence="6">
    <location>
        <begin position="636"/>
        <end position="658"/>
    </location>
</feature>
<evidence type="ECO:0000256" key="4">
    <source>
        <dbReference type="ARBA" id="ARBA00022989"/>
    </source>
</evidence>
<keyword evidence="4 6" id="KW-1133">Transmembrane helix</keyword>
<evidence type="ECO:0000313" key="8">
    <source>
        <dbReference type="Proteomes" id="UP000589036"/>
    </source>
</evidence>
<feature type="transmembrane region" description="Helical" evidence="6">
    <location>
        <begin position="29"/>
        <end position="49"/>
    </location>
</feature>
<feature type="transmembrane region" description="Helical" evidence="6">
    <location>
        <begin position="148"/>
        <end position="165"/>
    </location>
</feature>
<name>A0A852TZD1_9ACTN</name>
<feature type="transmembrane region" description="Helical" evidence="6">
    <location>
        <begin position="105"/>
        <end position="128"/>
    </location>
</feature>
<comment type="caution">
    <text evidence="7">The sequence shown here is derived from an EMBL/GenBank/DDBJ whole genome shotgun (WGS) entry which is preliminary data.</text>
</comment>
<keyword evidence="3 6" id="KW-0812">Transmembrane</keyword>
<feature type="transmembrane region" description="Helical" evidence="6">
    <location>
        <begin position="715"/>
        <end position="735"/>
    </location>
</feature>
<dbReference type="Pfam" id="PF03706">
    <property type="entry name" value="LPG_synthase_TM"/>
    <property type="match status" value="1"/>
</dbReference>
<evidence type="ECO:0000313" key="7">
    <source>
        <dbReference type="EMBL" id="NYE47324.1"/>
    </source>
</evidence>
<reference evidence="7 8" key="1">
    <citation type="submission" date="2020-07" db="EMBL/GenBank/DDBJ databases">
        <title>Sequencing the genomes of 1000 actinobacteria strains.</title>
        <authorList>
            <person name="Klenk H.-P."/>
        </authorList>
    </citation>
    <scope>NUCLEOTIDE SEQUENCE [LARGE SCALE GENOMIC DNA]</scope>
    <source>
        <strain evidence="7 8">CXB654</strain>
    </source>
</reference>
<evidence type="ECO:0000256" key="3">
    <source>
        <dbReference type="ARBA" id="ARBA00022692"/>
    </source>
</evidence>
<evidence type="ECO:0000256" key="2">
    <source>
        <dbReference type="ARBA" id="ARBA00022475"/>
    </source>
</evidence>
<gene>
    <name evidence="7" type="ORF">HDA32_002444</name>
</gene>
<evidence type="ECO:0000256" key="5">
    <source>
        <dbReference type="ARBA" id="ARBA00023136"/>
    </source>
</evidence>
<dbReference type="EMBL" id="JACCCC010000001">
    <property type="protein sequence ID" value="NYE47324.1"/>
    <property type="molecule type" value="Genomic_DNA"/>
</dbReference>
<feature type="transmembrane region" description="Helical" evidence="6">
    <location>
        <begin position="390"/>
        <end position="415"/>
    </location>
</feature>
<accession>A0A852TZD1</accession>
<organism evidence="7 8">
    <name type="scientific">Spinactinospora alkalitolerans</name>
    <dbReference type="NCBI Taxonomy" id="687207"/>
    <lineage>
        <taxon>Bacteria</taxon>
        <taxon>Bacillati</taxon>
        <taxon>Actinomycetota</taxon>
        <taxon>Actinomycetes</taxon>
        <taxon>Streptosporangiales</taxon>
        <taxon>Nocardiopsidaceae</taxon>
        <taxon>Spinactinospora</taxon>
    </lineage>
</organism>
<dbReference type="PANTHER" id="PTHR39087:SF2">
    <property type="entry name" value="UPF0104 MEMBRANE PROTEIN MJ1595"/>
    <property type="match status" value="1"/>
</dbReference>
<sequence length="795" mass="82622">MRVAEADPRGAAGNAMDDVRTIARRPLDLLLALVGALLLAVILLIVRVTSDGTDTARPEELRALVSPSLLALTAGIANLTVIVLVCAIAVERLIHREFRQIGRSLAAAGLGVALAAGVNATVIALAGPTGLPDVLSASGPQGVLNHPLHGYLAAVIGYARAVRPAHLPRIRLAMWIGIAVTSASVLLSGFTTSLGLLLTFLLGWTCASIARYAVGLASPAPASERLIRELRSFGLEPLDLVSEGTDTEGNQRFAADTTDRRLDVVLLRADIATGVWTRLFARLALRDPAAPPVLLSLSRRIEHAALLDYATQAAGAASPRLLAIGELGPGTAVLVREHRRARPLDDLDAAELTDARLADIWAELSLLHRHRIAHRNLSGRTIGVRTDGRIVFAGMSTGSVAAGAFTASLDIAALMTALALRVGARRAVDSAVRRLGTAAVAATLPFLQTAGLPRALRQRLRSSSQSLGEIRAEITRIAPDAPAGQARIERMRPRTVVSVVVATVVGFVLAYQLAGVDLTTIRDAELGWAAAALAMALMCMVAAAMALIGFVPIRLPLWRTVLVQFAASFVRIAAPAGLGSLALNTRYVAKAGASTGLAISAVGVSQMVGLVLHVPLLLVCAYLTGTSYPADFSPSATLIVVAALLSVLVAAVLLLPGLRRAVLNRARPYFQGVLPQLLDLLQKPGRLTMGVGGTLLLTVGFILCLYFSVAAFGGAPGIAAVAVVFLAGNAIGSAAPSPGGLGAVEAALLGGLTAVAGVPAAVALPAVLLFRLLTFWLPVLPGWGAFHHLQRKKAI</sequence>
<keyword evidence="5 6" id="KW-0472">Membrane</keyword>
<feature type="transmembrane region" description="Helical" evidence="6">
    <location>
        <begin position="526"/>
        <end position="551"/>
    </location>
</feature>
<feature type="transmembrane region" description="Helical" evidence="6">
    <location>
        <begin position="495"/>
        <end position="514"/>
    </location>
</feature>
<feature type="transmembrane region" description="Helical" evidence="6">
    <location>
        <begin position="69"/>
        <end position="93"/>
    </location>
</feature>
<feature type="transmembrane region" description="Helical" evidence="6">
    <location>
        <begin position="742"/>
        <end position="762"/>
    </location>
</feature>
<feature type="transmembrane region" description="Helical" evidence="6">
    <location>
        <begin position="172"/>
        <end position="190"/>
    </location>
</feature>
<dbReference type="AlphaFoldDB" id="A0A852TZD1"/>
<dbReference type="InterPro" id="IPR022791">
    <property type="entry name" value="L-PG_synthase/AglD"/>
</dbReference>
<dbReference type="PANTHER" id="PTHR39087">
    <property type="entry name" value="UPF0104 MEMBRANE PROTEIN MJ1595"/>
    <property type="match status" value="1"/>
</dbReference>
<feature type="transmembrane region" description="Helical" evidence="6">
    <location>
        <begin position="687"/>
        <end position="709"/>
    </location>
</feature>
<dbReference type="Proteomes" id="UP000589036">
    <property type="component" value="Unassembled WGS sequence"/>
</dbReference>